<evidence type="ECO:0000313" key="3">
    <source>
        <dbReference type="EMBL" id="KAJ1910937.1"/>
    </source>
</evidence>
<feature type="transmembrane region" description="Helical" evidence="2">
    <location>
        <begin position="327"/>
        <end position="346"/>
    </location>
</feature>
<feature type="transmembrane region" description="Helical" evidence="2">
    <location>
        <begin position="289"/>
        <end position="307"/>
    </location>
</feature>
<feature type="non-terminal residue" evidence="3">
    <location>
        <position position="1"/>
    </location>
</feature>
<sequence>NNQGNSSSTGPEPNVQGSEQDVQESEPNVQESEQDVQGSEQNVQGSEQNVQESEQNGHGLGRLMPQEQYKSQPPQVIGEPSDPEKLDFLVCVDGDGDSDCDVCSISKRDCVCIGGGDGLEKGSNPSNVQIPHVEGKTPTGSSLPDQQVNGNSTFNIDDIFHRQENNITESPTTVDEESSDVPLSTTPNGQGRVDNKNSDNKGEGGLNVAGKSSWDKITRFFSKSTTNSKEDQDNSRFKEIASKIFPCVNRTKKSQKQKSDSATNSNNGSTGGRRTLSQLEISENLKKHFLSIIMIIQTLFGAVALIGSAKVIDKGYQQNLDSTNIMILQNCMYWAFLLFIPCYCILNENKYRAYKEENKTKSQKCLATTAKVHMDNREIASILQFLLSVLILNSWPLYQVREGYSDSEYYANNIMFVHVLVSFLVYVGVHYSSWQSKKKHKESKKRQKGKGKAQ</sequence>
<organism evidence="3 4">
    <name type="scientific">Mycoemilia scoparia</name>
    <dbReference type="NCBI Taxonomy" id="417184"/>
    <lineage>
        <taxon>Eukaryota</taxon>
        <taxon>Fungi</taxon>
        <taxon>Fungi incertae sedis</taxon>
        <taxon>Zoopagomycota</taxon>
        <taxon>Kickxellomycotina</taxon>
        <taxon>Kickxellomycetes</taxon>
        <taxon>Kickxellales</taxon>
        <taxon>Kickxellaceae</taxon>
        <taxon>Mycoemilia</taxon>
    </lineage>
</organism>
<dbReference type="AlphaFoldDB" id="A0A9W7ZRL8"/>
<name>A0A9W7ZRL8_9FUNG</name>
<feature type="transmembrane region" description="Helical" evidence="2">
    <location>
        <begin position="410"/>
        <end position="429"/>
    </location>
</feature>
<comment type="caution">
    <text evidence="3">The sequence shown here is derived from an EMBL/GenBank/DDBJ whole genome shotgun (WGS) entry which is preliminary data.</text>
</comment>
<accession>A0A9W7ZRL8</accession>
<protein>
    <submittedName>
        <fullName evidence="3">Uncharacterized protein</fullName>
    </submittedName>
</protein>
<feature type="region of interest" description="Disordered" evidence="1">
    <location>
        <begin position="119"/>
        <end position="153"/>
    </location>
</feature>
<dbReference type="Proteomes" id="UP001150538">
    <property type="component" value="Unassembled WGS sequence"/>
</dbReference>
<feature type="region of interest" description="Disordered" evidence="1">
    <location>
        <begin position="1"/>
        <end position="82"/>
    </location>
</feature>
<keyword evidence="2" id="KW-1133">Transmembrane helix</keyword>
<feature type="region of interest" description="Disordered" evidence="1">
    <location>
        <begin position="250"/>
        <end position="275"/>
    </location>
</feature>
<feature type="compositionally biased region" description="Basic and acidic residues" evidence="1">
    <location>
        <begin position="193"/>
        <end position="202"/>
    </location>
</feature>
<evidence type="ECO:0000313" key="4">
    <source>
        <dbReference type="Proteomes" id="UP001150538"/>
    </source>
</evidence>
<keyword evidence="2" id="KW-0812">Transmembrane</keyword>
<evidence type="ECO:0000256" key="2">
    <source>
        <dbReference type="SAM" id="Phobius"/>
    </source>
</evidence>
<keyword evidence="4" id="KW-1185">Reference proteome</keyword>
<keyword evidence="2" id="KW-0472">Membrane</keyword>
<feature type="region of interest" description="Disordered" evidence="1">
    <location>
        <begin position="169"/>
        <end position="210"/>
    </location>
</feature>
<proteinExistence type="predicted"/>
<feature type="transmembrane region" description="Helical" evidence="2">
    <location>
        <begin position="379"/>
        <end position="398"/>
    </location>
</feature>
<reference evidence="3" key="1">
    <citation type="submission" date="2022-07" db="EMBL/GenBank/DDBJ databases">
        <title>Phylogenomic reconstructions and comparative analyses of Kickxellomycotina fungi.</title>
        <authorList>
            <person name="Reynolds N.K."/>
            <person name="Stajich J.E."/>
            <person name="Barry K."/>
            <person name="Grigoriev I.V."/>
            <person name="Crous P."/>
            <person name="Smith M.E."/>
        </authorList>
    </citation>
    <scope>NUCLEOTIDE SEQUENCE</scope>
    <source>
        <strain evidence="3">NBRC 100468</strain>
    </source>
</reference>
<dbReference type="EMBL" id="JANBPU010000507">
    <property type="protein sequence ID" value="KAJ1910937.1"/>
    <property type="molecule type" value="Genomic_DNA"/>
</dbReference>
<evidence type="ECO:0000256" key="1">
    <source>
        <dbReference type="SAM" id="MobiDB-lite"/>
    </source>
</evidence>
<feature type="compositionally biased region" description="Polar residues" evidence="1">
    <location>
        <begin position="138"/>
        <end position="153"/>
    </location>
</feature>
<gene>
    <name evidence="3" type="ORF">H4219_006088</name>
</gene>
<feature type="compositionally biased region" description="Polar residues" evidence="1">
    <location>
        <begin position="1"/>
        <end position="56"/>
    </location>
</feature>